<dbReference type="Pfam" id="PF00583">
    <property type="entry name" value="Acetyltransf_1"/>
    <property type="match status" value="1"/>
</dbReference>
<dbReference type="CDD" id="cd04301">
    <property type="entry name" value="NAT_SF"/>
    <property type="match status" value="1"/>
</dbReference>
<protein>
    <submittedName>
        <fullName evidence="4">GNAT family N-acetyltransferase</fullName>
        <ecNumber evidence="4">2.3.1.-</ecNumber>
    </submittedName>
</protein>
<proteinExistence type="predicted"/>
<dbReference type="PROSITE" id="PS51186">
    <property type="entry name" value="GNAT"/>
    <property type="match status" value="1"/>
</dbReference>
<dbReference type="EC" id="2.3.1.-" evidence="4"/>
<dbReference type="InterPro" id="IPR050832">
    <property type="entry name" value="Bact_Acetyltransf"/>
</dbReference>
<keyword evidence="1 4" id="KW-0808">Transferase</keyword>
<dbReference type="EMBL" id="CP073581">
    <property type="protein sequence ID" value="QUJ76667.1"/>
    <property type="molecule type" value="Genomic_DNA"/>
</dbReference>
<gene>
    <name evidence="4" type="ORF">KDD17_00935</name>
</gene>
<dbReference type="AlphaFoldDB" id="A0A975PMC5"/>
<dbReference type="KEGG" id="sual:KDD17_00935"/>
<evidence type="ECO:0000313" key="4">
    <source>
        <dbReference type="EMBL" id="QUJ76667.1"/>
    </source>
</evidence>
<sequence>MTCEIRRLTGADVALWRDLRLEALRIFPANFLTTLAEEEKRSDADRVRMLEARQVFGLFLEGAAAGTAALDPEPAPATAHRVTLNAFYVRPAFHGGPGARALLAHVIQVASAQGFVQLELCVAADNTRAIRFYEREGFTVWGRLPRSVRLVDSYQDDLFMLRPLDAAAMA</sequence>
<evidence type="ECO:0000256" key="1">
    <source>
        <dbReference type="ARBA" id="ARBA00022679"/>
    </source>
</evidence>
<evidence type="ECO:0000256" key="2">
    <source>
        <dbReference type="ARBA" id="ARBA00023315"/>
    </source>
</evidence>
<name>A0A975PMC5_9RHOB</name>
<feature type="domain" description="N-acetyltransferase" evidence="3">
    <location>
        <begin position="3"/>
        <end position="165"/>
    </location>
</feature>
<dbReference type="PANTHER" id="PTHR43877">
    <property type="entry name" value="AMINOALKYLPHOSPHONATE N-ACETYLTRANSFERASE-RELATED-RELATED"/>
    <property type="match status" value="1"/>
</dbReference>
<organism evidence="4 5">
    <name type="scientific">Sulfitobacter albidus</name>
    <dbReference type="NCBI Taxonomy" id="2829501"/>
    <lineage>
        <taxon>Bacteria</taxon>
        <taxon>Pseudomonadati</taxon>
        <taxon>Pseudomonadota</taxon>
        <taxon>Alphaproteobacteria</taxon>
        <taxon>Rhodobacterales</taxon>
        <taxon>Roseobacteraceae</taxon>
        <taxon>Sulfitobacter</taxon>
    </lineage>
</organism>
<reference evidence="4" key="1">
    <citation type="submission" date="2021-04" db="EMBL/GenBank/DDBJ databases">
        <title>Complete genome sequence for Sulfitobacter sp. strain JK7-1.</title>
        <authorList>
            <person name="Park S.-J."/>
        </authorList>
    </citation>
    <scope>NUCLEOTIDE SEQUENCE</scope>
    <source>
        <strain evidence="4">JK7-1</strain>
    </source>
</reference>
<dbReference type="InterPro" id="IPR016181">
    <property type="entry name" value="Acyl_CoA_acyltransferase"/>
</dbReference>
<dbReference type="GO" id="GO:0016747">
    <property type="term" value="F:acyltransferase activity, transferring groups other than amino-acyl groups"/>
    <property type="evidence" value="ECO:0007669"/>
    <property type="project" value="InterPro"/>
</dbReference>
<dbReference type="SUPFAM" id="SSF55729">
    <property type="entry name" value="Acyl-CoA N-acyltransferases (Nat)"/>
    <property type="match status" value="1"/>
</dbReference>
<accession>A0A975PMC5</accession>
<keyword evidence="5" id="KW-1185">Reference proteome</keyword>
<evidence type="ECO:0000259" key="3">
    <source>
        <dbReference type="PROSITE" id="PS51186"/>
    </source>
</evidence>
<dbReference type="InterPro" id="IPR000182">
    <property type="entry name" value="GNAT_dom"/>
</dbReference>
<dbReference type="Proteomes" id="UP000683291">
    <property type="component" value="Chromosome 1"/>
</dbReference>
<dbReference type="RefSeq" id="WP_212704864.1">
    <property type="nucleotide sequence ID" value="NZ_CP073581.1"/>
</dbReference>
<keyword evidence="2 4" id="KW-0012">Acyltransferase</keyword>
<dbReference type="Gene3D" id="3.40.630.30">
    <property type="match status" value="1"/>
</dbReference>
<evidence type="ECO:0000313" key="5">
    <source>
        <dbReference type="Proteomes" id="UP000683291"/>
    </source>
</evidence>